<evidence type="ECO:0000313" key="2">
    <source>
        <dbReference type="Proteomes" id="UP000805649"/>
    </source>
</evidence>
<keyword evidence="1" id="KW-0503">Monooxygenase</keyword>
<sequence>MAQAKPRSRVAVDDLQSWIPAIPPFEGEKSLNVAEQAVSFLKAFSSTIANSDWITFENLFTEKCFWRDYLTLTFDKRTLHTSKSVADAWRTLSKSRRPSSFSMETDDDMTMEAAWVRMSPAYGTLDVPFRFHIDNPKLKCIGLARLIPGPEGKGWKIYTLTTHAIELEDTPFISLPRTTPSLIKESQRGKSQAQGLPSIETGAILDAVIVGGSCNGIATATMIDSGGGNAVMFDMETQAGGNWSTKRYESVRLHHPANMVQLPRFPVPDMYPKFLSGRELAQYLSSAVEELRLPFFGGVEVVSNLWDEGKKLWRVKVRDVLEGKEMELEAKNLILSTGFVFGQQDPKYPEIKDSGLFKGPIQHTAEYRNSEAYRGKNVLVVGSGNSAHDVAADLASDREVQSVTLLQRSPTALFDYETIGNIIAMRYQGDIPVDTADFLEGSLPTGVLRDIFRGAMKGIASANSERSDALEGIGYLVDREPCVITKLLQERGKGFYVDHPKTFDLVFDGKIKISRGEAKEFKEEGVVVVDVETGEERLTEVQGVVLGTGYKILDLPQKLKETGFLDAASAGKLVNVSMLGVDEEGEIPGLTVSSGHPNLYFSGFGLIGNRKNARFVAIQVLADVTGQFPEKYYRL</sequence>
<dbReference type="Proteomes" id="UP000805649">
    <property type="component" value="Unassembled WGS sequence"/>
</dbReference>
<dbReference type="EMBL" id="VUJX02000003">
    <property type="protein sequence ID" value="KAL0940011.1"/>
    <property type="molecule type" value="Genomic_DNA"/>
</dbReference>
<accession>A0ACC3Z7F9</accession>
<protein>
    <submittedName>
        <fullName evidence="1">Flavin-containing monooxygenase</fullName>
    </submittedName>
</protein>
<keyword evidence="1" id="KW-0560">Oxidoreductase</keyword>
<evidence type="ECO:0000313" key="1">
    <source>
        <dbReference type="EMBL" id="KAL0940011.1"/>
    </source>
</evidence>
<name>A0ACC3Z7F9_COLTU</name>
<comment type="caution">
    <text evidence="1">The sequence shown here is derived from an EMBL/GenBank/DDBJ whole genome shotgun (WGS) entry which is preliminary data.</text>
</comment>
<keyword evidence="2" id="KW-1185">Reference proteome</keyword>
<organism evidence="1 2">
    <name type="scientific">Colletotrichum truncatum</name>
    <name type="common">Anthracnose fungus</name>
    <name type="synonym">Colletotrichum capsici</name>
    <dbReference type="NCBI Taxonomy" id="5467"/>
    <lineage>
        <taxon>Eukaryota</taxon>
        <taxon>Fungi</taxon>
        <taxon>Dikarya</taxon>
        <taxon>Ascomycota</taxon>
        <taxon>Pezizomycotina</taxon>
        <taxon>Sordariomycetes</taxon>
        <taxon>Hypocreomycetidae</taxon>
        <taxon>Glomerellales</taxon>
        <taxon>Glomerellaceae</taxon>
        <taxon>Colletotrichum</taxon>
        <taxon>Colletotrichum truncatum species complex</taxon>
    </lineage>
</organism>
<reference evidence="1 2" key="1">
    <citation type="journal article" date="2020" name="Phytopathology">
        <title>Genome Sequence Resources of Colletotrichum truncatum, C. plurivorum, C. musicola, and C. sojae: Four Species Pathogenic to Soybean (Glycine max).</title>
        <authorList>
            <person name="Rogerio F."/>
            <person name="Boufleur T.R."/>
            <person name="Ciampi-Guillardi M."/>
            <person name="Sukno S.A."/>
            <person name="Thon M.R."/>
            <person name="Massola Junior N.S."/>
            <person name="Baroncelli R."/>
        </authorList>
    </citation>
    <scope>NUCLEOTIDE SEQUENCE [LARGE SCALE GENOMIC DNA]</scope>
    <source>
        <strain evidence="1 2">CMES1059</strain>
    </source>
</reference>
<proteinExistence type="predicted"/>
<gene>
    <name evidence="1" type="ORF">CTRU02_206621</name>
</gene>